<reference evidence="3" key="2">
    <citation type="journal article" date="2008" name="Nucleic Acids Res.">
        <title>The rice annotation project database (RAP-DB): 2008 update.</title>
        <authorList>
            <consortium name="The rice annotation project (RAP)"/>
        </authorList>
    </citation>
    <scope>GENOME REANNOTATION</scope>
    <source>
        <strain evidence="3">cv. Nipponbare</strain>
    </source>
</reference>
<feature type="compositionally biased region" description="Basic residues" evidence="1">
    <location>
        <begin position="29"/>
        <end position="38"/>
    </location>
</feature>
<evidence type="ECO:0000256" key="1">
    <source>
        <dbReference type="SAM" id="MobiDB-lite"/>
    </source>
</evidence>
<gene>
    <name evidence="2" type="primary">P0565A07.113</name>
</gene>
<organism evidence="2 3">
    <name type="scientific">Oryza sativa subsp. japonica</name>
    <name type="common">Rice</name>
    <dbReference type="NCBI Taxonomy" id="39947"/>
    <lineage>
        <taxon>Eukaryota</taxon>
        <taxon>Viridiplantae</taxon>
        <taxon>Streptophyta</taxon>
        <taxon>Embryophyta</taxon>
        <taxon>Tracheophyta</taxon>
        <taxon>Spermatophyta</taxon>
        <taxon>Magnoliopsida</taxon>
        <taxon>Liliopsida</taxon>
        <taxon>Poales</taxon>
        <taxon>Poaceae</taxon>
        <taxon>BOP clade</taxon>
        <taxon>Oryzoideae</taxon>
        <taxon>Oryzeae</taxon>
        <taxon>Oryzinae</taxon>
        <taxon>Oryza</taxon>
        <taxon>Oryza sativa</taxon>
    </lineage>
</organism>
<sequence length="66" mass="7678">MDDSTGGGCAWRRRDGGARAATCNDGGHNARRQWRRWQRPPLRPIPPSPFFFVLRFFSKRQLHPEV</sequence>
<dbReference type="EMBL" id="AP005194">
    <property type="protein sequence ID" value="BAC07451.1"/>
    <property type="molecule type" value="Genomic_DNA"/>
</dbReference>
<accession>Q8LGY4</accession>
<dbReference type="AlphaFoldDB" id="Q8LGY4"/>
<reference evidence="3" key="1">
    <citation type="journal article" date="2005" name="Nature">
        <title>The map-based sequence of the rice genome.</title>
        <authorList>
            <consortium name="International rice genome sequencing project (IRGSP)"/>
            <person name="Matsumoto T."/>
            <person name="Wu J."/>
            <person name="Kanamori H."/>
            <person name="Katayose Y."/>
            <person name="Fujisawa M."/>
            <person name="Namiki N."/>
            <person name="Mizuno H."/>
            <person name="Yamamoto K."/>
            <person name="Antonio B.A."/>
            <person name="Baba T."/>
            <person name="Sakata K."/>
            <person name="Nagamura Y."/>
            <person name="Aoki H."/>
            <person name="Arikawa K."/>
            <person name="Arita K."/>
            <person name="Bito T."/>
            <person name="Chiden Y."/>
            <person name="Fujitsuka N."/>
            <person name="Fukunaka R."/>
            <person name="Hamada M."/>
            <person name="Harada C."/>
            <person name="Hayashi A."/>
            <person name="Hijishita S."/>
            <person name="Honda M."/>
            <person name="Hosokawa S."/>
            <person name="Ichikawa Y."/>
            <person name="Idonuma A."/>
            <person name="Iijima M."/>
            <person name="Ikeda M."/>
            <person name="Ikeno M."/>
            <person name="Ito K."/>
            <person name="Ito S."/>
            <person name="Ito T."/>
            <person name="Ito Y."/>
            <person name="Ito Y."/>
            <person name="Iwabuchi A."/>
            <person name="Kamiya K."/>
            <person name="Karasawa W."/>
            <person name="Kurita K."/>
            <person name="Katagiri S."/>
            <person name="Kikuta A."/>
            <person name="Kobayashi H."/>
            <person name="Kobayashi N."/>
            <person name="Machita K."/>
            <person name="Maehara T."/>
            <person name="Masukawa M."/>
            <person name="Mizubayashi T."/>
            <person name="Mukai Y."/>
            <person name="Nagasaki H."/>
            <person name="Nagata Y."/>
            <person name="Naito S."/>
            <person name="Nakashima M."/>
            <person name="Nakama Y."/>
            <person name="Nakamichi Y."/>
            <person name="Nakamura M."/>
            <person name="Meguro A."/>
            <person name="Negishi M."/>
            <person name="Ohta I."/>
            <person name="Ohta T."/>
            <person name="Okamoto M."/>
            <person name="Ono N."/>
            <person name="Saji S."/>
            <person name="Sakaguchi M."/>
            <person name="Sakai K."/>
            <person name="Shibata M."/>
            <person name="Shimokawa T."/>
            <person name="Song J."/>
            <person name="Takazaki Y."/>
            <person name="Terasawa K."/>
            <person name="Tsugane M."/>
            <person name="Tsuji K."/>
            <person name="Ueda S."/>
            <person name="Waki K."/>
            <person name="Yamagata H."/>
            <person name="Yamamoto M."/>
            <person name="Yamamoto S."/>
            <person name="Yamane H."/>
            <person name="Yoshiki S."/>
            <person name="Yoshihara R."/>
            <person name="Yukawa K."/>
            <person name="Zhong H."/>
            <person name="Yano M."/>
            <person name="Yuan Q."/>
            <person name="Ouyang S."/>
            <person name="Liu J."/>
            <person name="Jones K.M."/>
            <person name="Gansberger K."/>
            <person name="Moffat K."/>
            <person name="Hill J."/>
            <person name="Bera J."/>
            <person name="Fadrosh D."/>
            <person name="Jin S."/>
            <person name="Johri S."/>
            <person name="Kim M."/>
            <person name="Overton L."/>
            <person name="Reardon M."/>
            <person name="Tsitrin T."/>
            <person name="Vuong H."/>
            <person name="Weaver B."/>
            <person name="Ciecko A."/>
            <person name="Tallon L."/>
            <person name="Jackson J."/>
            <person name="Pai G."/>
            <person name="Aken S.V."/>
            <person name="Utterback T."/>
            <person name="Reidmuller S."/>
            <person name="Feldblyum T."/>
            <person name="Hsiao J."/>
            <person name="Zismann V."/>
            <person name="Iobst S."/>
            <person name="de Vazeille A.R."/>
            <person name="Buell C.R."/>
            <person name="Ying K."/>
            <person name="Li Y."/>
            <person name="Lu T."/>
            <person name="Huang Y."/>
            <person name="Zhao Q."/>
            <person name="Feng Q."/>
            <person name="Zhang L."/>
            <person name="Zhu J."/>
            <person name="Weng Q."/>
            <person name="Mu J."/>
            <person name="Lu Y."/>
            <person name="Fan D."/>
            <person name="Liu Y."/>
            <person name="Guan J."/>
            <person name="Zhang Y."/>
            <person name="Yu S."/>
            <person name="Liu X."/>
            <person name="Zhang Y."/>
            <person name="Hong G."/>
            <person name="Han B."/>
            <person name="Choisne N."/>
            <person name="Demange N."/>
            <person name="Orjeda G."/>
            <person name="Samain S."/>
            <person name="Cattolico L."/>
            <person name="Pelletier E."/>
            <person name="Couloux A."/>
            <person name="Segurens B."/>
            <person name="Wincker P."/>
            <person name="D'Hont A."/>
            <person name="Scarpelli C."/>
            <person name="Weissenbach J."/>
            <person name="Salanoubat M."/>
            <person name="Quetier F."/>
            <person name="Yu Y."/>
            <person name="Kim H.R."/>
            <person name="Rambo T."/>
            <person name="Currie J."/>
            <person name="Collura K."/>
            <person name="Luo M."/>
            <person name="Yang T."/>
            <person name="Ammiraju J.S.S."/>
            <person name="Engler F."/>
            <person name="Soderlund C."/>
            <person name="Wing R.A."/>
            <person name="Palmer L.E."/>
            <person name="de la Bastide M."/>
            <person name="Spiegel L."/>
            <person name="Nascimento L."/>
            <person name="Zutavern T."/>
            <person name="O'Shaughnessy A."/>
            <person name="Dike S."/>
            <person name="Dedhia N."/>
            <person name="Preston R."/>
            <person name="Balija V."/>
            <person name="McCombie W.R."/>
            <person name="Chow T."/>
            <person name="Chen H."/>
            <person name="Chung M."/>
            <person name="Chen C."/>
            <person name="Shaw J."/>
            <person name="Wu H."/>
            <person name="Hsiao K."/>
            <person name="Chao Y."/>
            <person name="Chu M."/>
            <person name="Cheng C."/>
            <person name="Hour A."/>
            <person name="Lee P."/>
            <person name="Lin S."/>
            <person name="Lin Y."/>
            <person name="Liou J."/>
            <person name="Liu S."/>
            <person name="Hsing Y."/>
            <person name="Raghuvanshi S."/>
            <person name="Mohanty A."/>
            <person name="Bharti A.K."/>
            <person name="Gaur A."/>
            <person name="Gupta V."/>
            <person name="Kumar D."/>
            <person name="Ravi V."/>
            <person name="Vij S."/>
            <person name="Kapur A."/>
            <person name="Khurana P."/>
            <person name="Khurana P."/>
            <person name="Khurana J.P."/>
            <person name="Tyagi A.K."/>
            <person name="Gaikwad K."/>
            <person name="Singh A."/>
            <person name="Dalal V."/>
            <person name="Srivastava S."/>
            <person name="Dixit A."/>
            <person name="Pal A.K."/>
            <person name="Ghazi I.A."/>
            <person name="Yadav M."/>
            <person name="Pandit A."/>
            <person name="Bhargava A."/>
            <person name="Sureshbabu K."/>
            <person name="Batra K."/>
            <person name="Sharma T.R."/>
            <person name="Mohapatra T."/>
            <person name="Singh N.K."/>
            <person name="Messing J."/>
            <person name="Nelson A.B."/>
            <person name="Fuks G."/>
            <person name="Kavchok S."/>
            <person name="Keizer G."/>
            <person name="Linton E."/>
            <person name="Llaca V."/>
            <person name="Song R."/>
            <person name="Tanyolac B."/>
            <person name="Young S."/>
            <person name="Ho-Il K."/>
            <person name="Hahn J.H."/>
            <person name="Sangsakoo G."/>
            <person name="Vanavichit A."/>
            <person name="de Mattos Luiz.A.T."/>
            <person name="Zimmer P.D."/>
            <person name="Malone G."/>
            <person name="Dellagostin O."/>
            <person name="de Oliveira A.C."/>
            <person name="Bevan M."/>
            <person name="Bancroft I."/>
            <person name="Minx P."/>
            <person name="Cordum H."/>
            <person name="Wilson R."/>
            <person name="Cheng Z."/>
            <person name="Jin W."/>
            <person name="Jiang J."/>
            <person name="Leong S.A."/>
            <person name="Iwama H."/>
            <person name="Gojobori T."/>
            <person name="Itoh T."/>
            <person name="Niimura Y."/>
            <person name="Fujii Y."/>
            <person name="Habara T."/>
            <person name="Sakai H."/>
            <person name="Sato Y."/>
            <person name="Wilson G."/>
            <person name="Kumar K."/>
            <person name="McCouch S."/>
            <person name="Juretic N."/>
            <person name="Hoen D."/>
            <person name="Wright S."/>
            <person name="Bruskiewich R."/>
            <person name="Bureau T."/>
            <person name="Miyao A."/>
            <person name="Hirochika H."/>
            <person name="Nishikawa T."/>
            <person name="Kadowaki K."/>
            <person name="Sugiura M."/>
            <person name="Burr B."/>
            <person name="Sasaki T."/>
        </authorList>
    </citation>
    <scope>NUCLEOTIDE SEQUENCE [LARGE SCALE GENOMIC DNA]</scope>
    <source>
        <strain evidence="3">cv. Nipponbare</strain>
    </source>
</reference>
<evidence type="ECO:0000313" key="3">
    <source>
        <dbReference type="Proteomes" id="UP000000763"/>
    </source>
</evidence>
<dbReference type="Proteomes" id="UP000000763">
    <property type="component" value="Chromosome 7"/>
</dbReference>
<name>Q8LGY4_ORYSJ</name>
<feature type="region of interest" description="Disordered" evidence="1">
    <location>
        <begin position="1"/>
        <end position="40"/>
    </location>
</feature>
<protein>
    <submittedName>
        <fullName evidence="2">Uncharacterized protein</fullName>
    </submittedName>
</protein>
<evidence type="ECO:0000313" key="2">
    <source>
        <dbReference type="EMBL" id="BAC07451.1"/>
    </source>
</evidence>
<proteinExistence type="predicted"/>